<keyword evidence="3" id="KW-1185">Reference proteome</keyword>
<keyword evidence="1" id="KW-0472">Membrane</keyword>
<sequence>APELPPDFSAALFDGRLLQPNWWRSIPASLPLLHMAVSGEIAGEAWFICKLLIGFSSPLLLSPFRLWAKFYAGACMLLMMYAMNCEQWRYPHIGFFALGYLVVAFWQLPNAAPSPKSRIA</sequence>
<evidence type="ECO:0000256" key="1">
    <source>
        <dbReference type="SAM" id="Phobius"/>
    </source>
</evidence>
<keyword evidence="1" id="KW-1133">Transmembrane helix</keyword>
<evidence type="ECO:0000313" key="3">
    <source>
        <dbReference type="Proteomes" id="UP000654075"/>
    </source>
</evidence>
<accession>A0A813EPY2</accession>
<protein>
    <submittedName>
        <fullName evidence="2">Uncharacterized protein</fullName>
    </submittedName>
</protein>
<feature type="non-terminal residue" evidence="2">
    <location>
        <position position="120"/>
    </location>
</feature>
<feature type="transmembrane region" description="Helical" evidence="1">
    <location>
        <begin position="90"/>
        <end position="108"/>
    </location>
</feature>
<keyword evidence="1" id="KW-0812">Transmembrane</keyword>
<organism evidence="2 3">
    <name type="scientific">Polarella glacialis</name>
    <name type="common">Dinoflagellate</name>
    <dbReference type="NCBI Taxonomy" id="89957"/>
    <lineage>
        <taxon>Eukaryota</taxon>
        <taxon>Sar</taxon>
        <taxon>Alveolata</taxon>
        <taxon>Dinophyceae</taxon>
        <taxon>Suessiales</taxon>
        <taxon>Suessiaceae</taxon>
        <taxon>Polarella</taxon>
    </lineage>
</organism>
<dbReference type="OrthoDB" id="430315at2759"/>
<name>A0A813EPY2_POLGL</name>
<gene>
    <name evidence="2" type="ORF">PGLA1383_LOCUS19355</name>
</gene>
<evidence type="ECO:0000313" key="2">
    <source>
        <dbReference type="EMBL" id="CAE8601058.1"/>
    </source>
</evidence>
<dbReference type="Proteomes" id="UP000654075">
    <property type="component" value="Unassembled WGS sequence"/>
</dbReference>
<proteinExistence type="predicted"/>
<dbReference type="EMBL" id="CAJNNV010012744">
    <property type="protein sequence ID" value="CAE8601058.1"/>
    <property type="molecule type" value="Genomic_DNA"/>
</dbReference>
<reference evidence="2" key="1">
    <citation type="submission" date="2021-02" db="EMBL/GenBank/DDBJ databases">
        <authorList>
            <person name="Dougan E. K."/>
            <person name="Rhodes N."/>
            <person name="Thang M."/>
            <person name="Chan C."/>
        </authorList>
    </citation>
    <scope>NUCLEOTIDE SEQUENCE</scope>
</reference>
<dbReference type="AlphaFoldDB" id="A0A813EPY2"/>
<comment type="caution">
    <text evidence="2">The sequence shown here is derived from an EMBL/GenBank/DDBJ whole genome shotgun (WGS) entry which is preliminary data.</text>
</comment>